<evidence type="ECO:0000256" key="3">
    <source>
        <dbReference type="ARBA" id="ARBA00023002"/>
    </source>
</evidence>
<evidence type="ECO:0000259" key="4">
    <source>
        <dbReference type="Pfam" id="PF00724"/>
    </source>
</evidence>
<dbReference type="OrthoDB" id="9784632at2"/>
<evidence type="ECO:0000256" key="2">
    <source>
        <dbReference type="ARBA" id="ARBA00005979"/>
    </source>
</evidence>
<dbReference type="EMBL" id="FUWR01000001">
    <property type="protein sequence ID" value="SJZ40629.1"/>
    <property type="molecule type" value="Genomic_DNA"/>
</dbReference>
<feature type="domain" description="NADH:flavin oxidoreductase/NADH oxidase N-terminal" evidence="4">
    <location>
        <begin position="2"/>
        <end position="338"/>
    </location>
</feature>
<proteinExistence type="inferred from homology"/>
<reference evidence="6" key="1">
    <citation type="submission" date="2017-02" db="EMBL/GenBank/DDBJ databases">
        <authorList>
            <person name="Varghese N."/>
            <person name="Submissions S."/>
        </authorList>
    </citation>
    <scope>NUCLEOTIDE SEQUENCE [LARGE SCALE GENOMIC DNA]</scope>
    <source>
        <strain evidence="6">ATCC BAA-34</strain>
    </source>
</reference>
<comment type="similarity">
    <text evidence="2">Belongs to the NADH:flavin oxidoreductase/NADH oxidase family.</text>
</comment>
<dbReference type="PANTHER" id="PTHR22893">
    <property type="entry name" value="NADH OXIDOREDUCTASE-RELATED"/>
    <property type="match status" value="1"/>
</dbReference>
<dbReference type="GO" id="GO:0005829">
    <property type="term" value="C:cytosol"/>
    <property type="evidence" value="ECO:0007669"/>
    <property type="project" value="UniProtKB-ARBA"/>
</dbReference>
<dbReference type="GO" id="GO:0010181">
    <property type="term" value="F:FMN binding"/>
    <property type="evidence" value="ECO:0007669"/>
    <property type="project" value="InterPro"/>
</dbReference>
<dbReference type="Pfam" id="PF00724">
    <property type="entry name" value="Oxidored_FMN"/>
    <property type="match status" value="1"/>
</dbReference>
<name>A0A1T4KDZ6_9BACT</name>
<accession>A0A1T4KDZ6</accession>
<dbReference type="SUPFAM" id="SSF51395">
    <property type="entry name" value="FMN-linked oxidoreductases"/>
    <property type="match status" value="1"/>
</dbReference>
<keyword evidence="3" id="KW-0560">Oxidoreductase</keyword>
<sequence length="362" mass="37948">MKLFSTCTIGAVKLQNRIVMAPMTRSRATNNLPNSLMVEYYSQRSGAGLIITEGTSPSPNGLGYARIPGAFSAEQTAGWKQIADAVHRGGARIFMQLMHCGRVGNNLNLPAGAELVAPSAITLANKIWTDSQGEQPYDQPREMTPKDIEQAIAEYALAAKNAVAAGLDGVEVHGANGYLINQFLDPGSNQRRDAYGGDAARRNRFALDVAAAVIAEIGADRVGIRLSPYGVFNEMSGDYDGIAEQYVALAAAAGGLGLAYLHLVDHSAMGAPKPEPATVQAICQAFRAAGGAAVILSGGYDAARAEADLQSGAADLIAFGRPFIANPDLVARLQSGKELAVPDQATFYSPGEAGYTDYPGMP</sequence>
<gene>
    <name evidence="5" type="ORF">SAMN02745119_00504</name>
</gene>
<dbReference type="Proteomes" id="UP000190102">
    <property type="component" value="Unassembled WGS sequence"/>
</dbReference>
<comment type="cofactor">
    <cofactor evidence="1">
        <name>FMN</name>
        <dbReference type="ChEBI" id="CHEBI:58210"/>
    </cofactor>
</comment>
<evidence type="ECO:0000313" key="5">
    <source>
        <dbReference type="EMBL" id="SJZ40629.1"/>
    </source>
</evidence>
<dbReference type="STRING" id="115783.SAMN02745119_00504"/>
<dbReference type="GO" id="GO:0016628">
    <property type="term" value="F:oxidoreductase activity, acting on the CH-CH group of donors, NAD or NADP as acceptor"/>
    <property type="evidence" value="ECO:0007669"/>
    <property type="project" value="UniProtKB-ARBA"/>
</dbReference>
<protein>
    <submittedName>
        <fullName evidence="5">N-ethylmaleimide reductase</fullName>
    </submittedName>
</protein>
<keyword evidence="6" id="KW-1185">Reference proteome</keyword>
<dbReference type="RefSeq" id="WP_078788787.1">
    <property type="nucleotide sequence ID" value="NZ_FUWR01000001.1"/>
</dbReference>
<dbReference type="FunFam" id="3.20.20.70:FF:000059">
    <property type="entry name" value="N-ethylmaleimide reductase, FMN-linked"/>
    <property type="match status" value="1"/>
</dbReference>
<evidence type="ECO:0000256" key="1">
    <source>
        <dbReference type="ARBA" id="ARBA00001917"/>
    </source>
</evidence>
<dbReference type="CDD" id="cd02933">
    <property type="entry name" value="OYE_like_FMN"/>
    <property type="match status" value="1"/>
</dbReference>
<organism evidence="5 6">
    <name type="scientific">Trichlorobacter thiogenes</name>
    <dbReference type="NCBI Taxonomy" id="115783"/>
    <lineage>
        <taxon>Bacteria</taxon>
        <taxon>Pseudomonadati</taxon>
        <taxon>Thermodesulfobacteriota</taxon>
        <taxon>Desulfuromonadia</taxon>
        <taxon>Geobacterales</taxon>
        <taxon>Geobacteraceae</taxon>
        <taxon>Trichlorobacter</taxon>
    </lineage>
</organism>
<dbReference type="Gene3D" id="3.20.20.70">
    <property type="entry name" value="Aldolase class I"/>
    <property type="match status" value="1"/>
</dbReference>
<dbReference type="PANTHER" id="PTHR22893:SF91">
    <property type="entry name" value="NADPH DEHYDROGENASE 2-RELATED"/>
    <property type="match status" value="1"/>
</dbReference>
<dbReference type="AlphaFoldDB" id="A0A1T4KDZ6"/>
<evidence type="ECO:0000313" key="6">
    <source>
        <dbReference type="Proteomes" id="UP000190102"/>
    </source>
</evidence>
<dbReference type="InterPro" id="IPR013785">
    <property type="entry name" value="Aldolase_TIM"/>
</dbReference>
<dbReference type="InterPro" id="IPR001155">
    <property type="entry name" value="OxRdtase_FMN_N"/>
</dbReference>
<dbReference type="InterPro" id="IPR045247">
    <property type="entry name" value="Oye-like"/>
</dbReference>